<evidence type="ECO:0000313" key="2">
    <source>
        <dbReference type="EMBL" id="GIJ35428.1"/>
    </source>
</evidence>
<evidence type="ECO:0000256" key="1">
    <source>
        <dbReference type="SAM" id="MobiDB-lite"/>
    </source>
</evidence>
<reference evidence="2" key="1">
    <citation type="submission" date="2021-01" db="EMBL/GenBank/DDBJ databases">
        <title>Whole genome shotgun sequence of Verrucosispora sediminis NBRC 107745.</title>
        <authorList>
            <person name="Komaki H."/>
            <person name="Tamura T."/>
        </authorList>
    </citation>
    <scope>NUCLEOTIDE SEQUENCE</scope>
    <source>
        <strain evidence="2">NBRC 107745</strain>
    </source>
</reference>
<dbReference type="AlphaFoldDB" id="A0A9W5UW29"/>
<sequence>MAVEERSSRPGTDILIRKVDSHVTALRAGLHGPELELAERLASCLRELVVSTAQASAADRAQVRAAVHYFVLRRESRGRLLSVRSLAAAQRLVNRAASQLGRPDLVVEGRPGRGDSAATDVAAHN</sequence>
<gene>
    <name evidence="2" type="ORF">Vse01_45760</name>
</gene>
<accession>A0A9W5UW29</accession>
<keyword evidence="3" id="KW-1185">Reference proteome</keyword>
<comment type="caution">
    <text evidence="2">The sequence shown here is derived from an EMBL/GenBank/DDBJ whole genome shotgun (WGS) entry which is preliminary data.</text>
</comment>
<dbReference type="OrthoDB" id="3401729at2"/>
<dbReference type="Proteomes" id="UP000607311">
    <property type="component" value="Unassembled WGS sequence"/>
</dbReference>
<name>A0A9W5UW29_9ACTN</name>
<dbReference type="EMBL" id="BOPD01000030">
    <property type="protein sequence ID" value="GIJ35428.1"/>
    <property type="molecule type" value="Genomic_DNA"/>
</dbReference>
<feature type="region of interest" description="Disordered" evidence="1">
    <location>
        <begin position="105"/>
        <end position="125"/>
    </location>
</feature>
<dbReference type="RefSeq" id="WP_093410175.1">
    <property type="nucleotide sequence ID" value="NZ_BOPD01000030.1"/>
</dbReference>
<proteinExistence type="predicted"/>
<evidence type="ECO:0000313" key="3">
    <source>
        <dbReference type="Proteomes" id="UP000607311"/>
    </source>
</evidence>
<organism evidence="2 3">
    <name type="scientific">Micromonospora sediminimaris</name>
    <dbReference type="NCBI Taxonomy" id="547162"/>
    <lineage>
        <taxon>Bacteria</taxon>
        <taxon>Bacillati</taxon>
        <taxon>Actinomycetota</taxon>
        <taxon>Actinomycetes</taxon>
        <taxon>Micromonosporales</taxon>
        <taxon>Micromonosporaceae</taxon>
        <taxon>Micromonospora</taxon>
    </lineage>
</organism>
<protein>
    <submittedName>
        <fullName evidence="2">Uncharacterized protein</fullName>
    </submittedName>
</protein>